<gene>
    <name evidence="2" type="ORF">KOLFYP65_01691</name>
</gene>
<organism evidence="2">
    <name type="scientific">Klebsiella oxytoca</name>
    <dbReference type="NCBI Taxonomy" id="571"/>
    <lineage>
        <taxon>Bacteria</taxon>
        <taxon>Pseudomonadati</taxon>
        <taxon>Pseudomonadota</taxon>
        <taxon>Gammaproteobacteria</taxon>
        <taxon>Enterobacterales</taxon>
        <taxon>Enterobacteriaceae</taxon>
        <taxon>Klebsiella/Raoultella group</taxon>
        <taxon>Klebsiella</taxon>
    </lineage>
</organism>
<keyword evidence="1" id="KW-0472">Membrane</keyword>
<evidence type="ECO:0000313" key="2">
    <source>
        <dbReference type="EMBL" id="VYU80897.1"/>
    </source>
</evidence>
<dbReference type="EMBL" id="CACRTM010000044">
    <property type="protein sequence ID" value="VYU80897.1"/>
    <property type="molecule type" value="Genomic_DNA"/>
</dbReference>
<keyword evidence="1" id="KW-1133">Transmembrane helix</keyword>
<reference evidence="2" key="1">
    <citation type="submission" date="2019-11" db="EMBL/GenBank/DDBJ databases">
        <authorList>
            <person name="Feng L."/>
        </authorList>
    </citation>
    <scope>NUCLEOTIDE SEQUENCE</scope>
    <source>
        <strain evidence="2">KOxytocaLFYP65</strain>
    </source>
</reference>
<evidence type="ECO:0000256" key="1">
    <source>
        <dbReference type="SAM" id="Phobius"/>
    </source>
</evidence>
<accession>A0A6N3HVG7</accession>
<proteinExistence type="predicted"/>
<protein>
    <submittedName>
        <fullName evidence="2">Uncharacterized protein</fullName>
    </submittedName>
</protein>
<feature type="transmembrane region" description="Helical" evidence="1">
    <location>
        <begin position="5"/>
        <end position="25"/>
    </location>
</feature>
<sequence>MRKYVLIFAAYSFALVLFSTLYLYLSSEDSFSCESRYDLTENINENILRSQGLLSAELFKNHLLINLEGLLTSNGDKYIVSRTIAITLKRNIVPSHLFYIKDSQVIRHHADNTPEDIAQKNLFGSRTNDKIIYINHVNDDTILLGTQKFPQYGCRRQKTIID</sequence>
<name>A0A6N3HVG7_KLEOX</name>
<dbReference type="RefSeq" id="WP_115239274.1">
    <property type="nucleotide sequence ID" value="NZ_CACRTM010000044.1"/>
</dbReference>
<dbReference type="AlphaFoldDB" id="A0A6N3HVG7"/>
<keyword evidence="1" id="KW-0812">Transmembrane</keyword>